<feature type="domain" description="U3 small nucleolar RNA-associated protein 6 N-terminal" evidence="6">
    <location>
        <begin position="45"/>
        <end position="100"/>
    </location>
</feature>
<dbReference type="SMART" id="SM00386">
    <property type="entry name" value="HAT"/>
    <property type="match status" value="3"/>
</dbReference>
<comment type="similarity">
    <text evidence="2">Belongs to the UTP6 family.</text>
</comment>
<dbReference type="InterPro" id="IPR011990">
    <property type="entry name" value="TPR-like_helical_dom_sf"/>
</dbReference>
<comment type="subcellular location">
    <subcellularLocation>
        <location evidence="1">Nucleus</location>
        <location evidence="1">Nucleolus</location>
    </subcellularLocation>
</comment>
<name>A0ABR1KTS9_9PEZI</name>
<comment type="caution">
    <text evidence="7">The sequence shown here is derived from an EMBL/GenBank/DDBJ whole genome shotgun (WGS) entry which is preliminary data.</text>
</comment>
<dbReference type="EMBL" id="JBBPHU010000002">
    <property type="protein sequence ID" value="KAK7521536.1"/>
    <property type="molecule type" value="Genomic_DNA"/>
</dbReference>
<evidence type="ECO:0000259" key="6">
    <source>
        <dbReference type="Pfam" id="PF08640"/>
    </source>
</evidence>
<reference evidence="7 8" key="1">
    <citation type="submission" date="2024-04" db="EMBL/GenBank/DDBJ databases">
        <title>Phyllosticta paracitricarpa is synonymous to the EU quarantine fungus P. citricarpa based on phylogenomic analyses.</title>
        <authorList>
            <consortium name="Lawrence Berkeley National Laboratory"/>
            <person name="Van Ingen-Buijs V.A."/>
            <person name="Van Westerhoven A.C."/>
            <person name="Haridas S."/>
            <person name="Skiadas P."/>
            <person name="Martin F."/>
            <person name="Groenewald J.Z."/>
            <person name="Crous P.W."/>
            <person name="Seidl M.F."/>
        </authorList>
    </citation>
    <scope>NUCLEOTIDE SEQUENCE [LARGE SCALE GENOMIC DNA]</scope>
    <source>
        <strain evidence="7 8">CBS 123371</strain>
    </source>
</reference>
<dbReference type="SUPFAM" id="SSF48452">
    <property type="entry name" value="TPR-like"/>
    <property type="match status" value="1"/>
</dbReference>
<evidence type="ECO:0000256" key="3">
    <source>
        <dbReference type="ARBA" id="ARBA00022552"/>
    </source>
</evidence>
<evidence type="ECO:0000313" key="7">
    <source>
        <dbReference type="EMBL" id="KAK7521536.1"/>
    </source>
</evidence>
<dbReference type="Gene3D" id="1.25.40.10">
    <property type="entry name" value="Tetratricopeptide repeat domain"/>
    <property type="match status" value="1"/>
</dbReference>
<dbReference type="PANTHER" id="PTHR23271:SF1">
    <property type="entry name" value="U3 SMALL NUCLEOLAR RNA-ASSOCIATED PROTEIN 6 HOMOLOG"/>
    <property type="match status" value="1"/>
</dbReference>
<evidence type="ECO:0000256" key="1">
    <source>
        <dbReference type="ARBA" id="ARBA00004604"/>
    </source>
</evidence>
<organism evidence="7 8">
    <name type="scientific">Phyllosticta citriasiana</name>
    <dbReference type="NCBI Taxonomy" id="595635"/>
    <lineage>
        <taxon>Eukaryota</taxon>
        <taxon>Fungi</taxon>
        <taxon>Dikarya</taxon>
        <taxon>Ascomycota</taxon>
        <taxon>Pezizomycotina</taxon>
        <taxon>Dothideomycetes</taxon>
        <taxon>Dothideomycetes incertae sedis</taxon>
        <taxon>Botryosphaeriales</taxon>
        <taxon>Phyllostictaceae</taxon>
        <taxon>Phyllosticta</taxon>
    </lineage>
</organism>
<dbReference type="InterPro" id="IPR055347">
    <property type="entry name" value="UTP6_N"/>
</dbReference>
<keyword evidence="4" id="KW-0677">Repeat</keyword>
<evidence type="ECO:0000256" key="2">
    <source>
        <dbReference type="ARBA" id="ARBA00010734"/>
    </source>
</evidence>
<keyword evidence="3" id="KW-0698">rRNA processing</keyword>
<keyword evidence="8" id="KW-1185">Reference proteome</keyword>
<proteinExistence type="inferred from homology"/>
<evidence type="ECO:0000313" key="8">
    <source>
        <dbReference type="Proteomes" id="UP001363622"/>
    </source>
</evidence>
<gene>
    <name evidence="7" type="ORF">IWZ03DRAFT_368844</name>
</gene>
<evidence type="ECO:0000256" key="4">
    <source>
        <dbReference type="ARBA" id="ARBA00022737"/>
    </source>
</evidence>
<dbReference type="Proteomes" id="UP001363622">
    <property type="component" value="Unassembled WGS sequence"/>
</dbReference>
<keyword evidence="5" id="KW-0539">Nucleus</keyword>
<dbReference type="InterPro" id="IPR003107">
    <property type="entry name" value="HAT"/>
</dbReference>
<dbReference type="PANTHER" id="PTHR23271">
    <property type="entry name" value="HEPATOCELLULAR CARCINOMA-ASSOCIATED ANTIGEN 66"/>
    <property type="match status" value="1"/>
</dbReference>
<accession>A0ABR1KTS9</accession>
<dbReference type="Pfam" id="PF08640">
    <property type="entry name" value="U3_assoc_6"/>
    <property type="match status" value="1"/>
</dbReference>
<sequence>MSSSDKARFYLEQSVPELHELERKGLFSKASLPSHFFERYSDREQEEITAIAKKRSEFEHIINGRGPKPSDYARYVEYEMNLEALRKKRAKRLGVKAGHQGQRRIFFIFDRAVRKHHGDLGLWMEYLNFARKEKANKKLKEVLTSVLRMHPAKAELWVWAARWALDFQADMTGARAYMQRGLRFCKNSRFLWLEYAKLEMIYVAKIAARRQILGLDQEREKVEPTADDADADADMIALPDVTAEDIDPSLKKDDGVDQVALQNLANSPVLSGAIPRAIFDAAMTHFEVDPALGEQFFDLFSEFDRAPCTKDILQHVVNILNESKSTAVSAQACSFRLPLFGVEPSSPLFPPALGETLQHIKALLQSSQKTKPQLAEKAVRFLLPVLRQEDLDQSLRKVLSASVRQFIRELEDDHHLANIAVSLQQSKQAEDASTLVVYGAKQWPGSDRLLQAQTELNGSRAPSTVR</sequence>
<dbReference type="InterPro" id="IPR013949">
    <property type="entry name" value="Utp6"/>
</dbReference>
<protein>
    <submittedName>
        <fullName evidence="7">U3 small nucleolar RNA-associated protein 6-domain-containing protein</fullName>
    </submittedName>
</protein>
<evidence type="ECO:0000256" key="5">
    <source>
        <dbReference type="ARBA" id="ARBA00023242"/>
    </source>
</evidence>